<comment type="caution">
    <text evidence="1">The sequence shown here is derived from an EMBL/GenBank/DDBJ whole genome shotgun (WGS) entry which is preliminary data.</text>
</comment>
<accession>A0AAE1D246</accession>
<dbReference type="AlphaFoldDB" id="A0AAE1D246"/>
<sequence length="67" mass="7735">MWPPEHHKWRATDMSDKLDIEQAATRAPHATGNRYDKGERQASGVLEDLVLYARWQARSSIQGQQML</sequence>
<protein>
    <submittedName>
        <fullName evidence="1">Uncharacterized protein</fullName>
    </submittedName>
</protein>
<keyword evidence="2" id="KW-1185">Reference proteome</keyword>
<evidence type="ECO:0000313" key="2">
    <source>
        <dbReference type="Proteomes" id="UP001283361"/>
    </source>
</evidence>
<gene>
    <name evidence="1" type="ORF">RRG08_059863</name>
</gene>
<organism evidence="1 2">
    <name type="scientific">Elysia crispata</name>
    <name type="common">lettuce slug</name>
    <dbReference type="NCBI Taxonomy" id="231223"/>
    <lineage>
        <taxon>Eukaryota</taxon>
        <taxon>Metazoa</taxon>
        <taxon>Spiralia</taxon>
        <taxon>Lophotrochozoa</taxon>
        <taxon>Mollusca</taxon>
        <taxon>Gastropoda</taxon>
        <taxon>Heterobranchia</taxon>
        <taxon>Euthyneura</taxon>
        <taxon>Panpulmonata</taxon>
        <taxon>Sacoglossa</taxon>
        <taxon>Placobranchoidea</taxon>
        <taxon>Plakobranchidae</taxon>
        <taxon>Elysia</taxon>
    </lineage>
</organism>
<proteinExistence type="predicted"/>
<reference evidence="1" key="1">
    <citation type="journal article" date="2023" name="G3 (Bethesda)">
        <title>A reference genome for the long-term kleptoplast-retaining sea slug Elysia crispata morphotype clarki.</title>
        <authorList>
            <person name="Eastman K.E."/>
            <person name="Pendleton A.L."/>
            <person name="Shaikh M.A."/>
            <person name="Suttiyut T."/>
            <person name="Ogas R."/>
            <person name="Tomko P."/>
            <person name="Gavelis G."/>
            <person name="Widhalm J.R."/>
            <person name="Wisecaver J.H."/>
        </authorList>
    </citation>
    <scope>NUCLEOTIDE SEQUENCE</scope>
    <source>
        <strain evidence="1">ECLA1</strain>
    </source>
</reference>
<dbReference type="EMBL" id="JAWDGP010005828">
    <property type="protein sequence ID" value="KAK3751321.1"/>
    <property type="molecule type" value="Genomic_DNA"/>
</dbReference>
<name>A0AAE1D246_9GAST</name>
<dbReference type="Proteomes" id="UP001283361">
    <property type="component" value="Unassembled WGS sequence"/>
</dbReference>
<evidence type="ECO:0000313" key="1">
    <source>
        <dbReference type="EMBL" id="KAK3751321.1"/>
    </source>
</evidence>